<dbReference type="InterPro" id="IPR028190">
    <property type="entry name" value="Ntox21"/>
</dbReference>
<dbReference type="InterPro" id="IPR022385">
    <property type="entry name" value="Rhs_assc_core"/>
</dbReference>
<evidence type="ECO:0000313" key="4">
    <source>
        <dbReference type="Proteomes" id="UP001250538"/>
    </source>
</evidence>
<sequence length="667" mass="75438">MNAAASTPLDRFTFEYNPNQLMKRQANGKGLSTDYSFNGYDLTGLSNNGAPSDQKFNYQYDVNKNITGITSGNQFSEFTYDALNRILSFKDQNTDDTYTYDVIGNRTGLVNKTVSGMKNASYSFDLLNRLTQVKGGNGKEVNYAYSGDGLLYERATKEKRTRYYYDASANLVAEAEVGTDGKPSIAYAYIYDVQGKLWARQDMKSKELQYYRFNGHGDVVSLLDSAGKELNTYTYDIWGNPDTEKEQVPNIFRYSGEYWDSETGLQYLRARWYDPSQGRFMSEDTYAGNLTNPLSMNRYTYVENNPLIYSDPSGNYCVSVDGKYAHTGQCADQSNADYYMDDRIVMAYILPYMSAGVVKGFYNNKAQIEYLSPKEQNRQTFWETYSKAEFNQMKLELPLTDTEYMFATISNNSLSTKGLPKFSAKNKPSVKVGKNSGCNCFTAGTKVQTDEGEKNIEDIEVGDLVLAKDENNPDGELAYKEVTGLYRNQRDDIIKLNVGEQIIETTDNHPFWVAGKGWVFADELQVGDKLQKADGSNLTIDRVEFVKLDKPITVYNFTVADYHTYYVTDLGIWVHNTKCGWVRMTTKQATNAAKKLGFEPTKFTAKTKEKIFYNKKTKTYISQDIGSGNGLGPHNGGVWKQATTPERLNSRDTRMGTYDANLNRVGD</sequence>
<dbReference type="Pfam" id="PF15526">
    <property type="entry name" value="Ntox21"/>
    <property type="match status" value="1"/>
</dbReference>
<dbReference type="NCBIfam" id="TIGR03696">
    <property type="entry name" value="Rhs_assc_core"/>
    <property type="match status" value="1"/>
</dbReference>
<dbReference type="InterPro" id="IPR036844">
    <property type="entry name" value="Hint_dom_sf"/>
</dbReference>
<dbReference type="Gene3D" id="2.170.16.10">
    <property type="entry name" value="Hedgehog/Intein (Hint) domain"/>
    <property type="match status" value="1"/>
</dbReference>
<proteinExistence type="predicted"/>
<dbReference type="InterPro" id="IPR006141">
    <property type="entry name" value="Intein_N"/>
</dbReference>
<dbReference type="GO" id="GO:0016539">
    <property type="term" value="P:intein-mediated protein splicing"/>
    <property type="evidence" value="ECO:0007669"/>
    <property type="project" value="InterPro"/>
</dbReference>
<dbReference type="Gene3D" id="2.180.10.10">
    <property type="entry name" value="RHS repeat-associated core"/>
    <property type="match status" value="2"/>
</dbReference>
<dbReference type="NCBIfam" id="TIGR01443">
    <property type="entry name" value="intein_Cterm"/>
    <property type="match status" value="1"/>
</dbReference>
<dbReference type="Gene3D" id="3.10.380.20">
    <property type="entry name" value="Novel toxin 21 (CdiA), C-terminal domain"/>
    <property type="match status" value="1"/>
</dbReference>
<feature type="domain" description="Hint" evidence="2">
    <location>
        <begin position="438"/>
        <end position="534"/>
    </location>
</feature>
<dbReference type="Proteomes" id="UP001250538">
    <property type="component" value="Unassembled WGS sequence"/>
</dbReference>
<dbReference type="PANTHER" id="PTHR32305:SF17">
    <property type="entry name" value="TRNA NUCLEASE WAPA"/>
    <property type="match status" value="1"/>
</dbReference>
<dbReference type="InterPro" id="IPR050708">
    <property type="entry name" value="T6SS_VgrG/RHS"/>
</dbReference>
<dbReference type="InterPro" id="IPR003587">
    <property type="entry name" value="Hint_dom_N"/>
</dbReference>
<keyword evidence="4" id="KW-1185">Reference proteome</keyword>
<dbReference type="PROSITE" id="PS50817">
    <property type="entry name" value="INTEIN_N_TER"/>
    <property type="match status" value="1"/>
</dbReference>
<dbReference type="PANTHER" id="PTHR32305">
    <property type="match status" value="1"/>
</dbReference>
<organism evidence="3 4">
    <name type="scientific">Paenibacillus suaedae</name>
    <dbReference type="NCBI Taxonomy" id="3077233"/>
    <lineage>
        <taxon>Bacteria</taxon>
        <taxon>Bacillati</taxon>
        <taxon>Bacillota</taxon>
        <taxon>Bacilli</taxon>
        <taxon>Bacillales</taxon>
        <taxon>Paenibacillaceae</taxon>
        <taxon>Paenibacillus</taxon>
    </lineage>
</organism>
<dbReference type="EMBL" id="JAVYAA010000001">
    <property type="protein sequence ID" value="MDT8975350.1"/>
    <property type="molecule type" value="Genomic_DNA"/>
</dbReference>
<dbReference type="InterPro" id="IPR030934">
    <property type="entry name" value="Intein_C"/>
</dbReference>
<keyword evidence="1" id="KW-0677">Repeat</keyword>
<protein>
    <submittedName>
        <fullName evidence="3">Polymorphic toxin-type HINT domain-containing protein</fullName>
    </submittedName>
</protein>
<dbReference type="SMART" id="SM00306">
    <property type="entry name" value="HintN"/>
    <property type="match status" value="1"/>
</dbReference>
<accession>A0AAJ2JUS9</accession>
<name>A0AAJ2JUS9_9BACL</name>
<comment type="caution">
    <text evidence="3">The sequence shown here is derived from an EMBL/GenBank/DDBJ whole genome shotgun (WGS) entry which is preliminary data.</text>
</comment>
<dbReference type="AlphaFoldDB" id="A0AAJ2JUS9"/>
<dbReference type="InterPro" id="IPR056823">
    <property type="entry name" value="TEN-like_YD-shell"/>
</dbReference>
<dbReference type="CDD" id="cd20685">
    <property type="entry name" value="CdiA-CT_Ecl_RNase-like"/>
    <property type="match status" value="1"/>
</dbReference>
<evidence type="ECO:0000313" key="3">
    <source>
        <dbReference type="EMBL" id="MDT8975350.1"/>
    </source>
</evidence>
<dbReference type="RefSeq" id="WP_315743343.1">
    <property type="nucleotide sequence ID" value="NZ_JAVYAA010000001.1"/>
</dbReference>
<evidence type="ECO:0000259" key="2">
    <source>
        <dbReference type="SMART" id="SM00306"/>
    </source>
</evidence>
<dbReference type="Pfam" id="PF25023">
    <property type="entry name" value="TEN_YD-shell"/>
    <property type="match status" value="1"/>
</dbReference>
<dbReference type="SUPFAM" id="SSF51294">
    <property type="entry name" value="Hedgehog/intein (Hint) domain"/>
    <property type="match status" value="1"/>
</dbReference>
<evidence type="ECO:0000256" key="1">
    <source>
        <dbReference type="ARBA" id="ARBA00022737"/>
    </source>
</evidence>
<dbReference type="InterPro" id="IPR038181">
    <property type="entry name" value="Ntox21_sf"/>
</dbReference>
<dbReference type="Pfam" id="PF07591">
    <property type="entry name" value="PT-HINT"/>
    <property type="match status" value="1"/>
</dbReference>
<gene>
    <name evidence="3" type="ORF">RQP50_03720</name>
</gene>
<dbReference type="CDD" id="cd00081">
    <property type="entry name" value="Hint"/>
    <property type="match status" value="1"/>
</dbReference>
<reference evidence="4" key="1">
    <citation type="submission" date="2023-09" db="EMBL/GenBank/DDBJ databases">
        <title>Paenibacillus sp. chi10 Genome sequencing and assembly.</title>
        <authorList>
            <person name="Kim I."/>
        </authorList>
    </citation>
    <scope>NUCLEOTIDE SEQUENCE [LARGE SCALE GENOMIC DNA]</scope>
    <source>
        <strain evidence="4">chi10</strain>
    </source>
</reference>